<feature type="transmembrane region" description="Helical" evidence="1">
    <location>
        <begin position="41"/>
        <end position="66"/>
    </location>
</feature>
<reference evidence="2 5" key="1">
    <citation type="submission" date="2016-04" db="EMBL/GenBank/DDBJ databases">
        <authorList>
            <person name="Evans L.H."/>
            <person name="Alamgir A."/>
            <person name="Owens N."/>
            <person name="Weber N.D."/>
            <person name="Virtaneva K."/>
            <person name="Barbian K."/>
            <person name="Babar A."/>
            <person name="Rosenke K."/>
        </authorList>
    </citation>
    <scope>NUCLEOTIDE SEQUENCE [LARGE SCALE GENOMIC DNA]</scope>
    <source>
        <strain evidence="2">S5</strain>
        <strain evidence="5">S5(T) (JCM 30642 \VKM B-2941)</strain>
    </source>
</reference>
<sequence length="70" mass="7800">MSVEEDLVEVQKKIERRFSGIGKGKYARIIKMAKKPGSQEYVKVLAITGAGIIFLGALGFLIYYLMTIAF</sequence>
<keyword evidence="1" id="KW-0812">Transmembrane</keyword>
<dbReference type="AlphaFoldDB" id="A0A1N5SGX3"/>
<dbReference type="GeneID" id="41587526"/>
<dbReference type="GO" id="GO:0008320">
    <property type="term" value="F:protein transmembrane transporter activity"/>
    <property type="evidence" value="ECO:0007669"/>
    <property type="project" value="InterPro"/>
</dbReference>
<evidence type="ECO:0000256" key="1">
    <source>
        <dbReference type="SAM" id="Phobius"/>
    </source>
</evidence>
<evidence type="ECO:0000313" key="4">
    <source>
        <dbReference type="Proteomes" id="UP000187822"/>
    </source>
</evidence>
<accession>A0A1N5SGX3</accession>
<dbReference type="InterPro" id="IPR023391">
    <property type="entry name" value="Prot_translocase_SecE_dom_sf"/>
</dbReference>
<dbReference type="GO" id="GO:0016020">
    <property type="term" value="C:membrane"/>
    <property type="evidence" value="ECO:0007669"/>
    <property type="project" value="InterPro"/>
</dbReference>
<dbReference type="Proteomes" id="UP000187822">
    <property type="component" value="Chromosome I"/>
</dbReference>
<dbReference type="KEGG" id="cdiv:CPM_0189"/>
<keyword evidence="4" id="KW-1185">Reference proteome</keyword>
<dbReference type="EMBL" id="LT719092">
    <property type="protein sequence ID" value="SJK84081.1"/>
    <property type="molecule type" value="Genomic_DNA"/>
</dbReference>
<protein>
    <submittedName>
        <fullName evidence="2">Preprotein translocase subunit SecE</fullName>
    </submittedName>
</protein>
<dbReference type="OrthoDB" id="52835at2157"/>
<dbReference type="Proteomes" id="UP000195607">
    <property type="component" value="Chromosome I"/>
</dbReference>
<evidence type="ECO:0000313" key="3">
    <source>
        <dbReference type="EMBL" id="SJK84081.1"/>
    </source>
</evidence>
<gene>
    <name evidence="3" type="ORF">CPM_0189</name>
    <name evidence="2" type="ORF">CSP5_0223</name>
</gene>
<proteinExistence type="predicted"/>
<dbReference type="InterPro" id="IPR008158">
    <property type="entry name" value="Translocase_Sec61-g"/>
</dbReference>
<keyword evidence="1" id="KW-0472">Membrane</keyword>
<dbReference type="SUPFAM" id="SSF103456">
    <property type="entry name" value="Preprotein translocase SecE subunit"/>
    <property type="match status" value="1"/>
</dbReference>
<reference evidence="3" key="2">
    <citation type="submission" date="2016-06" db="EMBL/GenBank/DDBJ databases">
        <authorList>
            <person name="Olsen C.W."/>
            <person name="Carey S."/>
            <person name="Hinshaw L."/>
            <person name="Karasin A.I."/>
        </authorList>
    </citation>
    <scope>NUCLEOTIDE SEQUENCE [LARGE SCALE GENOMIC DNA]</scope>
    <source>
        <strain evidence="3">PM4</strain>
    </source>
</reference>
<evidence type="ECO:0000313" key="5">
    <source>
        <dbReference type="Proteomes" id="UP000195607"/>
    </source>
</evidence>
<name>A0A1N5SGX3_9ARCH</name>
<dbReference type="EMBL" id="LT671858">
    <property type="protein sequence ID" value="SIM35239.1"/>
    <property type="molecule type" value="Genomic_DNA"/>
</dbReference>
<organism evidence="2 5">
    <name type="scientific">Cuniculiplasma divulgatum</name>
    <dbReference type="NCBI Taxonomy" id="1673428"/>
    <lineage>
        <taxon>Archaea</taxon>
        <taxon>Methanobacteriati</taxon>
        <taxon>Thermoplasmatota</taxon>
        <taxon>Thermoplasmata</taxon>
        <taxon>Thermoplasmatales</taxon>
        <taxon>Cuniculiplasmataceae</taxon>
        <taxon>Cuniculiplasma</taxon>
    </lineage>
</organism>
<dbReference type="Gene3D" id="1.20.5.820">
    <property type="entry name" value="Preprotein translocase SecE subunit"/>
    <property type="match status" value="1"/>
</dbReference>
<keyword evidence="1" id="KW-1133">Transmembrane helix</keyword>
<dbReference type="NCBIfam" id="TIGR00327">
    <property type="entry name" value="secE_euk_arch"/>
    <property type="match status" value="1"/>
</dbReference>
<reference evidence="4" key="3">
    <citation type="submission" date="2016-06" db="EMBL/GenBank/DDBJ databases">
        <authorList>
            <person name="Toshchakov V.S."/>
        </authorList>
    </citation>
    <scope>NUCLEOTIDE SEQUENCE [LARGE SCALE GENOMIC DNA]</scope>
    <source>
        <strain>PM4 (JCM 30641</strain>
        <strain evidence="4">\VKM B-2940)</strain>
    </source>
</reference>
<evidence type="ECO:0000313" key="2">
    <source>
        <dbReference type="EMBL" id="SIM35239.1"/>
    </source>
</evidence>
<dbReference type="STRING" id="1673428.CPM_0189"/>
<dbReference type="RefSeq" id="WP_021789305.1">
    <property type="nucleotide sequence ID" value="NZ_LT671858.1"/>
</dbReference>